<proteinExistence type="predicted"/>
<dbReference type="Proteomes" id="UP000256690">
    <property type="component" value="Unassembled WGS sequence"/>
</dbReference>
<name>A0A3D8S5P1_9EURO</name>
<gene>
    <name evidence="1" type="ORF">DSM5745_05166</name>
</gene>
<sequence length="161" mass="18276">MIIQLAQYIEKTPNRPPILNLRLIDQVRQLLVPISQFRPDQADKLPSAEIMMQVRDEIAGPGRKDGVKWIVRSHIVNEGTIAIMQEAKTKYGWQDKSAVRVTKESNMEAFEALSGTPNCKGIYPTLATHDLRRTGSWRVTELLVWIGGTPYNYIAMEIEQA</sequence>
<protein>
    <submittedName>
        <fullName evidence="1">Uncharacterized protein</fullName>
    </submittedName>
</protein>
<evidence type="ECO:0000313" key="1">
    <source>
        <dbReference type="EMBL" id="RDW81609.1"/>
    </source>
</evidence>
<dbReference type="OrthoDB" id="5337308at2759"/>
<reference evidence="1 2" key="1">
    <citation type="journal article" date="2018" name="IMA Fungus">
        <title>IMA Genome-F 9: Draft genome sequence of Annulohypoxylon stygium, Aspergillus mulundensis, Berkeleyomyces basicola (syn. Thielaviopsis basicola), Ceratocystis smalleyi, two Cercospora beticola strains, Coleophoma cylindrospora, Fusarium fracticaudum, Phialophora cf. hyalina, and Morchella septimelata.</title>
        <authorList>
            <person name="Wingfield B.D."/>
            <person name="Bills G.F."/>
            <person name="Dong Y."/>
            <person name="Huang W."/>
            <person name="Nel W.J."/>
            <person name="Swalarsk-Parry B.S."/>
            <person name="Vaghefi N."/>
            <person name="Wilken P.M."/>
            <person name="An Z."/>
            <person name="de Beer Z.W."/>
            <person name="De Vos L."/>
            <person name="Chen L."/>
            <person name="Duong T.A."/>
            <person name="Gao Y."/>
            <person name="Hammerbacher A."/>
            <person name="Kikkert J.R."/>
            <person name="Li Y."/>
            <person name="Li H."/>
            <person name="Li K."/>
            <person name="Li Q."/>
            <person name="Liu X."/>
            <person name="Ma X."/>
            <person name="Naidoo K."/>
            <person name="Pethybridge S.J."/>
            <person name="Sun J."/>
            <person name="Steenkamp E.T."/>
            <person name="van der Nest M.A."/>
            <person name="van Wyk S."/>
            <person name="Wingfield M.J."/>
            <person name="Xiong C."/>
            <person name="Yue Q."/>
            <person name="Zhang X."/>
        </authorList>
    </citation>
    <scope>NUCLEOTIDE SEQUENCE [LARGE SCALE GENOMIC DNA]</scope>
    <source>
        <strain evidence="1 2">DSM 5745</strain>
    </source>
</reference>
<evidence type="ECO:0000313" key="2">
    <source>
        <dbReference type="Proteomes" id="UP000256690"/>
    </source>
</evidence>
<dbReference type="EMBL" id="PVWQ01000005">
    <property type="protein sequence ID" value="RDW81609.1"/>
    <property type="molecule type" value="Genomic_DNA"/>
</dbReference>
<keyword evidence="2" id="KW-1185">Reference proteome</keyword>
<comment type="caution">
    <text evidence="1">The sequence shown here is derived from an EMBL/GenBank/DDBJ whole genome shotgun (WGS) entry which is preliminary data.</text>
</comment>
<dbReference type="RefSeq" id="XP_026604662.1">
    <property type="nucleotide sequence ID" value="XM_026747182.1"/>
</dbReference>
<organism evidence="1 2">
    <name type="scientific">Aspergillus mulundensis</name>
    <dbReference type="NCBI Taxonomy" id="1810919"/>
    <lineage>
        <taxon>Eukaryota</taxon>
        <taxon>Fungi</taxon>
        <taxon>Dikarya</taxon>
        <taxon>Ascomycota</taxon>
        <taxon>Pezizomycotina</taxon>
        <taxon>Eurotiomycetes</taxon>
        <taxon>Eurotiomycetidae</taxon>
        <taxon>Eurotiales</taxon>
        <taxon>Aspergillaceae</taxon>
        <taxon>Aspergillus</taxon>
        <taxon>Aspergillus subgen. Nidulantes</taxon>
    </lineage>
</organism>
<accession>A0A3D8S5P1</accession>
<dbReference type="GeneID" id="38115536"/>
<dbReference type="AlphaFoldDB" id="A0A3D8S5P1"/>